<gene>
    <name evidence="2" type="ORF">J5N97_015041</name>
</gene>
<proteinExistence type="predicted"/>
<protein>
    <submittedName>
        <fullName evidence="2">Uncharacterized protein</fullName>
    </submittedName>
</protein>
<feature type="region of interest" description="Disordered" evidence="1">
    <location>
        <begin position="1"/>
        <end position="154"/>
    </location>
</feature>
<evidence type="ECO:0000313" key="3">
    <source>
        <dbReference type="Proteomes" id="UP001085076"/>
    </source>
</evidence>
<keyword evidence="3" id="KW-1185">Reference proteome</keyword>
<evidence type="ECO:0000313" key="2">
    <source>
        <dbReference type="EMBL" id="KAJ0979567.1"/>
    </source>
</evidence>
<dbReference type="AlphaFoldDB" id="A0A9D5CV23"/>
<reference evidence="2" key="1">
    <citation type="submission" date="2021-03" db="EMBL/GenBank/DDBJ databases">
        <authorList>
            <person name="Li Z."/>
            <person name="Yang C."/>
        </authorList>
    </citation>
    <scope>NUCLEOTIDE SEQUENCE</scope>
    <source>
        <strain evidence="2">Dzin_1.0</strain>
        <tissue evidence="2">Leaf</tissue>
    </source>
</reference>
<sequence length="190" mass="20315">MHVDAIRKETNCGNAEDGGSTAEVEKPEDGAFKWTTSKGKELFIPVGESLAKKNTKRPLEAHGGTSGIELSGDESPLPQLPQLPAARLVTSQNREAPHHSPGPSSDPATQHVAHDRLVERVSQALGSTGMEQQKGDLDMEDGLQQEEGSEDEPFEDALPLVLMQSAKKQSLAKRPKVDTSTGLNMAADPC</sequence>
<reference evidence="2" key="2">
    <citation type="journal article" date="2022" name="Hortic Res">
        <title>The genome of Dioscorea zingiberensis sheds light on the biosynthesis, origin and evolution of the medicinally important diosgenin saponins.</title>
        <authorList>
            <person name="Li Y."/>
            <person name="Tan C."/>
            <person name="Li Z."/>
            <person name="Guo J."/>
            <person name="Li S."/>
            <person name="Chen X."/>
            <person name="Wang C."/>
            <person name="Dai X."/>
            <person name="Yang H."/>
            <person name="Song W."/>
            <person name="Hou L."/>
            <person name="Xu J."/>
            <person name="Tong Z."/>
            <person name="Xu A."/>
            <person name="Yuan X."/>
            <person name="Wang W."/>
            <person name="Yang Q."/>
            <person name="Chen L."/>
            <person name="Sun Z."/>
            <person name="Wang K."/>
            <person name="Pan B."/>
            <person name="Chen J."/>
            <person name="Bao Y."/>
            <person name="Liu F."/>
            <person name="Qi X."/>
            <person name="Gang D.R."/>
            <person name="Wen J."/>
            <person name="Li J."/>
        </authorList>
    </citation>
    <scope>NUCLEOTIDE SEQUENCE</scope>
    <source>
        <strain evidence="2">Dzin_1.0</strain>
    </source>
</reference>
<organism evidence="2 3">
    <name type="scientific">Dioscorea zingiberensis</name>
    <dbReference type="NCBI Taxonomy" id="325984"/>
    <lineage>
        <taxon>Eukaryota</taxon>
        <taxon>Viridiplantae</taxon>
        <taxon>Streptophyta</taxon>
        <taxon>Embryophyta</taxon>
        <taxon>Tracheophyta</taxon>
        <taxon>Spermatophyta</taxon>
        <taxon>Magnoliopsida</taxon>
        <taxon>Liliopsida</taxon>
        <taxon>Dioscoreales</taxon>
        <taxon>Dioscoreaceae</taxon>
        <taxon>Dioscorea</taxon>
    </lineage>
</organism>
<feature type="compositionally biased region" description="Basic and acidic residues" evidence="1">
    <location>
        <begin position="1"/>
        <end position="10"/>
    </location>
</feature>
<feature type="region of interest" description="Disordered" evidence="1">
    <location>
        <begin position="167"/>
        <end position="190"/>
    </location>
</feature>
<accession>A0A9D5CV23</accession>
<feature type="compositionally biased region" description="Low complexity" evidence="1">
    <location>
        <begin position="76"/>
        <end position="88"/>
    </location>
</feature>
<name>A0A9D5CV23_9LILI</name>
<feature type="compositionally biased region" description="Acidic residues" evidence="1">
    <location>
        <begin position="138"/>
        <end position="154"/>
    </location>
</feature>
<dbReference type="EMBL" id="JAGGNH010000003">
    <property type="protein sequence ID" value="KAJ0979567.1"/>
    <property type="molecule type" value="Genomic_DNA"/>
</dbReference>
<dbReference type="Proteomes" id="UP001085076">
    <property type="component" value="Miscellaneous, Linkage group lg03"/>
</dbReference>
<evidence type="ECO:0000256" key="1">
    <source>
        <dbReference type="SAM" id="MobiDB-lite"/>
    </source>
</evidence>
<comment type="caution">
    <text evidence="2">The sequence shown here is derived from an EMBL/GenBank/DDBJ whole genome shotgun (WGS) entry which is preliminary data.</text>
</comment>